<protein>
    <submittedName>
        <fullName evidence="2">Uncharacterized protein</fullName>
    </submittedName>
</protein>
<name>A0A6J4KNV3_9ACTN</name>
<gene>
    <name evidence="2" type="ORF">AVDCRST_MAG16-148</name>
</gene>
<evidence type="ECO:0000256" key="1">
    <source>
        <dbReference type="SAM" id="MobiDB-lite"/>
    </source>
</evidence>
<sequence>EHPPHRPPPEHLGRLGAGHDGCRHRRSQPGRSTGSRLPAARRGSGAARHHRRGRPRGCRLRHPDRRHRTADLRRGGRADRRPGRAEGCRLPRQRRRGHRHAHDRPCGRRPVPVAAVEPGPPGRGPPAGRHRPCPAPGGRGRHRCARQSRGLRARAGALRPRGRLHRRGAGRLQRPQGPRHARRRDRRRPRGQRHRSRQRRARHRHPAGARARQHRQRRVHGRRPRHRPRRRPGREGHQPVAGRSWSQQRPGRRGAVRHRPRRPRRGVGGQQPRHGQRGQLPGGLPGCPGRRLDRAQRRVVAVLVQRTGRGHRRSGRRHPVDLGQRRLRDGLRDVDGGSGRQRRRLALPGGAPRRHPGRGAGRTGQHGRGPRDPGTGRPHRRGTGGPVRPARRRPDTPSDDVPGAGRGRAPRRGAGAEGARRHPADQAGTGRPDPAVGLPPGVDRDRARELDRDRAGPGPQSGDRGGPDLLPDLLGDPQDDEVGCPGDGADRGGRHGPCSGPAGPGRARRHARRARRGPGGQGRAVRQGHPRRL</sequence>
<feature type="compositionally biased region" description="Low complexity" evidence="1">
    <location>
        <begin position="298"/>
        <end position="307"/>
    </location>
</feature>
<organism evidence="2">
    <name type="scientific">uncultured Frankineae bacterium</name>
    <dbReference type="NCBI Taxonomy" id="437475"/>
    <lineage>
        <taxon>Bacteria</taxon>
        <taxon>Bacillati</taxon>
        <taxon>Actinomycetota</taxon>
        <taxon>Actinomycetes</taxon>
        <taxon>Frankiales</taxon>
        <taxon>environmental samples</taxon>
    </lineage>
</organism>
<feature type="compositionally biased region" description="Basic residues" evidence="1">
    <location>
        <begin position="47"/>
        <end position="68"/>
    </location>
</feature>
<feature type="compositionally biased region" description="Low complexity" evidence="1">
    <location>
        <begin position="270"/>
        <end position="279"/>
    </location>
</feature>
<feature type="compositionally biased region" description="Basic residues" evidence="1">
    <location>
        <begin position="250"/>
        <end position="265"/>
    </location>
</feature>
<evidence type="ECO:0000313" key="2">
    <source>
        <dbReference type="EMBL" id="CAA9310619.1"/>
    </source>
</evidence>
<feature type="compositionally biased region" description="Basic and acidic residues" evidence="1">
    <location>
        <begin position="318"/>
        <end position="335"/>
    </location>
</feature>
<feature type="compositionally biased region" description="Low complexity" evidence="1">
    <location>
        <begin position="108"/>
        <end position="117"/>
    </location>
</feature>
<feature type="compositionally biased region" description="Low complexity" evidence="1">
    <location>
        <begin position="467"/>
        <end position="476"/>
    </location>
</feature>
<dbReference type="AlphaFoldDB" id="A0A6J4KNV3"/>
<feature type="compositionally biased region" description="Basic residues" evidence="1">
    <location>
        <begin position="177"/>
        <end position="232"/>
    </location>
</feature>
<feature type="compositionally biased region" description="Basic and acidic residues" evidence="1">
    <location>
        <begin position="69"/>
        <end position="89"/>
    </location>
</feature>
<feature type="non-terminal residue" evidence="2">
    <location>
        <position position="1"/>
    </location>
</feature>
<feature type="compositionally biased region" description="Basic residues" evidence="1">
    <location>
        <begin position="91"/>
        <end position="102"/>
    </location>
</feature>
<feature type="compositionally biased region" description="Low complexity" evidence="1">
    <location>
        <begin position="34"/>
        <end position="46"/>
    </location>
</feature>
<accession>A0A6J4KNV3</accession>
<proteinExistence type="predicted"/>
<feature type="compositionally biased region" description="Basic and acidic residues" evidence="1">
    <location>
        <begin position="1"/>
        <end position="13"/>
    </location>
</feature>
<feature type="compositionally biased region" description="Basic and acidic residues" evidence="1">
    <location>
        <begin position="442"/>
        <end position="455"/>
    </location>
</feature>
<dbReference type="EMBL" id="CADCUE010000010">
    <property type="protein sequence ID" value="CAA9310619.1"/>
    <property type="molecule type" value="Genomic_DNA"/>
</dbReference>
<reference evidence="2" key="1">
    <citation type="submission" date="2020-02" db="EMBL/GenBank/DDBJ databases">
        <authorList>
            <person name="Meier V. D."/>
        </authorList>
    </citation>
    <scope>NUCLEOTIDE SEQUENCE</scope>
    <source>
        <strain evidence="2">AVDCRST_MAG16</strain>
    </source>
</reference>
<feature type="compositionally biased region" description="Basic residues" evidence="1">
    <location>
        <begin position="308"/>
        <end position="317"/>
    </location>
</feature>
<feature type="compositionally biased region" description="Basic residues" evidence="1">
    <location>
        <begin position="139"/>
        <end position="152"/>
    </location>
</feature>
<feature type="compositionally biased region" description="Gly residues" evidence="1">
    <location>
        <begin position="358"/>
        <end position="367"/>
    </location>
</feature>
<feature type="compositionally biased region" description="Basic residues" evidence="1">
    <location>
        <begin position="160"/>
        <end position="169"/>
    </location>
</feature>
<feature type="non-terminal residue" evidence="2">
    <location>
        <position position="533"/>
    </location>
</feature>
<feature type="region of interest" description="Disordered" evidence="1">
    <location>
        <begin position="1"/>
        <end position="533"/>
    </location>
</feature>
<feature type="compositionally biased region" description="Basic residues" evidence="1">
    <location>
        <begin position="506"/>
        <end position="516"/>
    </location>
</feature>